<name>A0A5B8Z7B5_CYTDA</name>
<accession>A0A5B8Z7B5</accession>
<dbReference type="AlphaFoldDB" id="A0A5B8Z7B5"/>
<dbReference type="Proteomes" id="UP000321555">
    <property type="component" value="Chromosome"/>
</dbReference>
<gene>
    <name evidence="2" type="ORF">FSZ17_13060</name>
</gene>
<proteinExistence type="predicted"/>
<evidence type="ECO:0000313" key="2">
    <source>
        <dbReference type="EMBL" id="QED48093.1"/>
    </source>
</evidence>
<organism evidence="2 3">
    <name type="scientific">Cytobacillus dafuensis</name>
    <name type="common">Bacillus dafuensis</name>
    <dbReference type="NCBI Taxonomy" id="1742359"/>
    <lineage>
        <taxon>Bacteria</taxon>
        <taxon>Bacillati</taxon>
        <taxon>Bacillota</taxon>
        <taxon>Bacilli</taxon>
        <taxon>Bacillales</taxon>
        <taxon>Bacillaceae</taxon>
        <taxon>Cytobacillus</taxon>
    </lineage>
</organism>
<dbReference type="RefSeq" id="WP_057770741.1">
    <property type="nucleotide sequence ID" value="NZ_CP042593.1"/>
</dbReference>
<dbReference type="KEGG" id="bda:FSZ17_13060"/>
<keyword evidence="3" id="KW-1185">Reference proteome</keyword>
<evidence type="ECO:0000313" key="3">
    <source>
        <dbReference type="Proteomes" id="UP000321555"/>
    </source>
</evidence>
<sequence>MSYEDEKKDKKCQNPTLISISNIDTSAAAFKNSNAAVNNIGSSVAQDKSNASDDPINSAVAQDDSNASRDPIASDVDQEVEHHKKD</sequence>
<dbReference type="EMBL" id="CP042593">
    <property type="protein sequence ID" value="QED48093.1"/>
    <property type="molecule type" value="Genomic_DNA"/>
</dbReference>
<feature type="region of interest" description="Disordered" evidence="1">
    <location>
        <begin position="45"/>
        <end position="86"/>
    </location>
</feature>
<evidence type="ECO:0000256" key="1">
    <source>
        <dbReference type="SAM" id="MobiDB-lite"/>
    </source>
</evidence>
<dbReference type="STRING" id="1742359.GCA_001439625_01676"/>
<protein>
    <submittedName>
        <fullName evidence="2">Uncharacterized protein</fullName>
    </submittedName>
</protein>
<reference evidence="3" key="1">
    <citation type="submission" date="2019-08" db="EMBL/GenBank/DDBJ databases">
        <authorList>
            <person name="Zheng X."/>
        </authorList>
    </citation>
    <scope>NUCLEOTIDE SEQUENCE [LARGE SCALE GENOMIC DNA]</scope>
    <source>
        <strain evidence="3">FJAT-25496</strain>
    </source>
</reference>